<dbReference type="KEGG" id="care:LT85_0980"/>
<keyword evidence="2" id="KW-1185">Reference proteome</keyword>
<evidence type="ECO:0000313" key="1">
    <source>
        <dbReference type="EMBL" id="AIY40138.1"/>
    </source>
</evidence>
<protein>
    <submittedName>
        <fullName evidence="1">Uncharacterized protein</fullName>
    </submittedName>
</protein>
<name>A0A0A1F5Z9_9BURK</name>
<accession>A0A0A1F5Z9</accession>
<evidence type="ECO:0000313" key="2">
    <source>
        <dbReference type="Proteomes" id="UP000030302"/>
    </source>
</evidence>
<dbReference type="EMBL" id="CP009962">
    <property type="protein sequence ID" value="AIY40138.1"/>
    <property type="molecule type" value="Genomic_DNA"/>
</dbReference>
<reference evidence="2" key="1">
    <citation type="journal article" date="2014" name="Soil Biol. Biochem.">
        <title>Structure and function of bacterial communities in ageing soils: Insights from the Mendocino ecological staircase.</title>
        <authorList>
            <person name="Uroz S."/>
            <person name="Tech J.J."/>
            <person name="Sawaya N.A."/>
            <person name="Frey-Klett P."/>
            <person name="Leveau J.H.J."/>
        </authorList>
    </citation>
    <scope>NUCLEOTIDE SEQUENCE [LARGE SCALE GENOMIC DNA]</scope>
    <source>
        <strain evidence="2">Cal35</strain>
    </source>
</reference>
<sequence length="56" mass="6478">MLKSWLNLYIQHLLFAQARRSVFSLGLMPRCLGRQDAMAKPLKFFTNFKLTVSGCE</sequence>
<dbReference type="Proteomes" id="UP000030302">
    <property type="component" value="Chromosome"/>
</dbReference>
<dbReference type="HOGENOM" id="CLU_3006373_0_0_4"/>
<dbReference type="AlphaFoldDB" id="A0A0A1F5Z9"/>
<gene>
    <name evidence="1" type="ORF">LT85_0980</name>
</gene>
<proteinExistence type="predicted"/>
<organism evidence="1 2">
    <name type="scientific">Collimonas arenae</name>
    <dbReference type="NCBI Taxonomy" id="279058"/>
    <lineage>
        <taxon>Bacteria</taxon>
        <taxon>Pseudomonadati</taxon>
        <taxon>Pseudomonadota</taxon>
        <taxon>Betaproteobacteria</taxon>
        <taxon>Burkholderiales</taxon>
        <taxon>Oxalobacteraceae</taxon>
        <taxon>Collimonas</taxon>
    </lineage>
</organism>